<dbReference type="Proteomes" id="UP000790377">
    <property type="component" value="Unassembled WGS sequence"/>
</dbReference>
<keyword evidence="2" id="KW-1185">Reference proteome</keyword>
<organism evidence="1 2">
    <name type="scientific">Hygrophoropsis aurantiaca</name>
    <dbReference type="NCBI Taxonomy" id="72124"/>
    <lineage>
        <taxon>Eukaryota</taxon>
        <taxon>Fungi</taxon>
        <taxon>Dikarya</taxon>
        <taxon>Basidiomycota</taxon>
        <taxon>Agaricomycotina</taxon>
        <taxon>Agaricomycetes</taxon>
        <taxon>Agaricomycetidae</taxon>
        <taxon>Boletales</taxon>
        <taxon>Coniophorineae</taxon>
        <taxon>Hygrophoropsidaceae</taxon>
        <taxon>Hygrophoropsis</taxon>
    </lineage>
</organism>
<comment type="caution">
    <text evidence="1">The sequence shown here is derived from an EMBL/GenBank/DDBJ whole genome shotgun (WGS) entry which is preliminary data.</text>
</comment>
<name>A0ACB8A2S1_9AGAM</name>
<proteinExistence type="predicted"/>
<dbReference type="EMBL" id="MU267921">
    <property type="protein sequence ID" value="KAH7907267.1"/>
    <property type="molecule type" value="Genomic_DNA"/>
</dbReference>
<gene>
    <name evidence="1" type="ORF">BJ138DRAFT_1160564</name>
</gene>
<accession>A0ACB8A2S1</accession>
<protein>
    <submittedName>
        <fullName evidence="1">Uncharacterized protein</fullName>
    </submittedName>
</protein>
<sequence>MVVGEGYERDGRYGFGDWPCTPAVAISHVSHHWRQLSINMPSLWTSLVVTPKFDHHLDPIPSVLSSMEVVIPKFLTHARQIGALTFIDSEYALERPLSRMAEQPPFTGPPLNVFNWLTKLVVVGFTTVRSFNLLKPLLLATQQLKSLELEVPNIALRDLSPLPDQSESVIHLPVLEKLTLIRPDLCLHEFLDSLLVPHLQQLRLLQWLCDEDKPRLLYVNKLPKFNKVQKFTIHCFMGYYHHESSCSFKQYRHILNALPNVTHLTLHSPETFCSSGWRRLTLHFTFEAIQGKPRSHFAWLQRREDRNSPLQISVFDSSEKPSKRVDQHLFCTYKELQEYGTVEGSRMDGFLRWQCAWYTSPDYSLMRSHPTSREVTSL</sequence>
<evidence type="ECO:0000313" key="2">
    <source>
        <dbReference type="Proteomes" id="UP000790377"/>
    </source>
</evidence>
<evidence type="ECO:0000313" key="1">
    <source>
        <dbReference type="EMBL" id="KAH7907267.1"/>
    </source>
</evidence>
<reference evidence="1" key="1">
    <citation type="journal article" date="2021" name="New Phytol.">
        <title>Evolutionary innovations through gain and loss of genes in the ectomycorrhizal Boletales.</title>
        <authorList>
            <person name="Wu G."/>
            <person name="Miyauchi S."/>
            <person name="Morin E."/>
            <person name="Kuo A."/>
            <person name="Drula E."/>
            <person name="Varga T."/>
            <person name="Kohler A."/>
            <person name="Feng B."/>
            <person name="Cao Y."/>
            <person name="Lipzen A."/>
            <person name="Daum C."/>
            <person name="Hundley H."/>
            <person name="Pangilinan J."/>
            <person name="Johnson J."/>
            <person name="Barry K."/>
            <person name="LaButti K."/>
            <person name="Ng V."/>
            <person name="Ahrendt S."/>
            <person name="Min B."/>
            <person name="Choi I.G."/>
            <person name="Park H."/>
            <person name="Plett J.M."/>
            <person name="Magnuson J."/>
            <person name="Spatafora J.W."/>
            <person name="Nagy L.G."/>
            <person name="Henrissat B."/>
            <person name="Grigoriev I.V."/>
            <person name="Yang Z.L."/>
            <person name="Xu J."/>
            <person name="Martin F.M."/>
        </authorList>
    </citation>
    <scope>NUCLEOTIDE SEQUENCE</scope>
    <source>
        <strain evidence="1">ATCC 28755</strain>
    </source>
</reference>